<accession>A0AAD6I7T4</accession>
<protein>
    <submittedName>
        <fullName evidence="1">Uncharacterized protein</fullName>
    </submittedName>
</protein>
<reference evidence="1" key="1">
    <citation type="journal article" date="2023" name="IMA Fungus">
        <title>Comparative genomic study of the Penicillium genus elucidates a diverse pangenome and 15 lateral gene transfer events.</title>
        <authorList>
            <person name="Petersen C."/>
            <person name="Sorensen T."/>
            <person name="Nielsen M.R."/>
            <person name="Sondergaard T.E."/>
            <person name="Sorensen J.L."/>
            <person name="Fitzpatrick D.A."/>
            <person name="Frisvad J.C."/>
            <person name="Nielsen K.L."/>
        </authorList>
    </citation>
    <scope>NUCLEOTIDE SEQUENCE</scope>
    <source>
        <strain evidence="1">IBT 15450</strain>
    </source>
</reference>
<gene>
    <name evidence="1" type="ORF">N7460_009468</name>
</gene>
<keyword evidence="2" id="KW-1185">Reference proteome</keyword>
<evidence type="ECO:0000313" key="1">
    <source>
        <dbReference type="EMBL" id="KAJ6035293.1"/>
    </source>
</evidence>
<comment type="caution">
    <text evidence="1">The sequence shown here is derived from an EMBL/GenBank/DDBJ whole genome shotgun (WGS) entry which is preliminary data.</text>
</comment>
<reference evidence="1" key="2">
    <citation type="submission" date="2023-01" db="EMBL/GenBank/DDBJ databases">
        <authorList>
            <person name="Petersen C."/>
        </authorList>
    </citation>
    <scope>NUCLEOTIDE SEQUENCE</scope>
    <source>
        <strain evidence="1">IBT 15450</strain>
    </source>
</reference>
<name>A0AAD6I7T4_PENCN</name>
<dbReference type="Proteomes" id="UP001219568">
    <property type="component" value="Unassembled WGS sequence"/>
</dbReference>
<sequence length="181" mass="20216">MFQPAPTTAKERATFIKKQQEDALARLPLNALFIVLWIRSDPPRQNDFHWGYYFHTSAMGGTKYHMRNLGGGWMPDHGPTGGVFKSNFLCVLVQVAIVPGTVYGQLDQIMRSHDGDVNSIPGVTCRVWLMKILQKLIQQGIVRCSNVDALSQECMAIGNQYSASAAINQQPRPVVRSRLCL</sequence>
<organism evidence="1 2">
    <name type="scientific">Penicillium canescens</name>
    <dbReference type="NCBI Taxonomy" id="5083"/>
    <lineage>
        <taxon>Eukaryota</taxon>
        <taxon>Fungi</taxon>
        <taxon>Dikarya</taxon>
        <taxon>Ascomycota</taxon>
        <taxon>Pezizomycotina</taxon>
        <taxon>Eurotiomycetes</taxon>
        <taxon>Eurotiomycetidae</taxon>
        <taxon>Eurotiales</taxon>
        <taxon>Aspergillaceae</taxon>
        <taxon>Penicillium</taxon>
    </lineage>
</organism>
<evidence type="ECO:0000313" key="2">
    <source>
        <dbReference type="Proteomes" id="UP001219568"/>
    </source>
</evidence>
<dbReference type="AlphaFoldDB" id="A0AAD6I7T4"/>
<dbReference type="EMBL" id="JAQJZL010000010">
    <property type="protein sequence ID" value="KAJ6035293.1"/>
    <property type="molecule type" value="Genomic_DNA"/>
</dbReference>
<proteinExistence type="predicted"/>